<sequence>MTERNAAAARPATEAARSERLRELLTALGREGVPLRDDSSLCRCFVEGTLSPPMGADEVARTCALHRFLYECTDYEARCRLNLPVMAASLAPSLGSWAAAWCYVKANEAPAIKAAALAAAGGIPDTWPWLSHHRKWQRRESGEGGD</sequence>
<protein>
    <submittedName>
        <fullName evidence="1">Uncharacterized protein</fullName>
    </submittedName>
</protein>
<dbReference type="AlphaFoldDB" id="A0A835YYG1"/>
<evidence type="ECO:0000313" key="2">
    <source>
        <dbReference type="Proteomes" id="UP000664859"/>
    </source>
</evidence>
<reference evidence="1" key="1">
    <citation type="submission" date="2021-02" db="EMBL/GenBank/DDBJ databases">
        <title>First Annotated Genome of the Yellow-green Alga Tribonema minus.</title>
        <authorList>
            <person name="Mahan K.M."/>
        </authorList>
    </citation>
    <scope>NUCLEOTIDE SEQUENCE</scope>
    <source>
        <strain evidence="1">UTEX B ZZ1240</strain>
    </source>
</reference>
<keyword evidence="2" id="KW-1185">Reference proteome</keyword>
<comment type="caution">
    <text evidence="1">The sequence shown here is derived from an EMBL/GenBank/DDBJ whole genome shotgun (WGS) entry which is preliminary data.</text>
</comment>
<gene>
    <name evidence="1" type="ORF">JKP88DRAFT_157553</name>
</gene>
<proteinExistence type="predicted"/>
<dbReference type="EMBL" id="JAFCMP010000223">
    <property type="protein sequence ID" value="KAG5183104.1"/>
    <property type="molecule type" value="Genomic_DNA"/>
</dbReference>
<organism evidence="1 2">
    <name type="scientific">Tribonema minus</name>
    <dbReference type="NCBI Taxonomy" id="303371"/>
    <lineage>
        <taxon>Eukaryota</taxon>
        <taxon>Sar</taxon>
        <taxon>Stramenopiles</taxon>
        <taxon>Ochrophyta</taxon>
        <taxon>PX clade</taxon>
        <taxon>Xanthophyceae</taxon>
        <taxon>Tribonematales</taxon>
        <taxon>Tribonemataceae</taxon>
        <taxon>Tribonema</taxon>
    </lineage>
</organism>
<accession>A0A835YYG1</accession>
<name>A0A835YYG1_9STRA</name>
<evidence type="ECO:0000313" key="1">
    <source>
        <dbReference type="EMBL" id="KAG5183104.1"/>
    </source>
</evidence>
<dbReference type="Proteomes" id="UP000664859">
    <property type="component" value="Unassembled WGS sequence"/>
</dbReference>